<dbReference type="RefSeq" id="WP_139373463.1">
    <property type="nucleotide sequence ID" value="NZ_FUYE01000024.1"/>
</dbReference>
<name>A0A1T4Z2B9_9BACT</name>
<keyword evidence="2" id="KW-1185">Reference proteome</keyword>
<dbReference type="AlphaFoldDB" id="A0A1T4Z2B9"/>
<gene>
    <name evidence="1" type="ORF">SAMN02745166_04763</name>
</gene>
<organism evidence="1 2">
    <name type="scientific">Prosthecobacter debontii</name>
    <dbReference type="NCBI Taxonomy" id="48467"/>
    <lineage>
        <taxon>Bacteria</taxon>
        <taxon>Pseudomonadati</taxon>
        <taxon>Verrucomicrobiota</taxon>
        <taxon>Verrucomicrobiia</taxon>
        <taxon>Verrucomicrobiales</taxon>
        <taxon>Verrucomicrobiaceae</taxon>
        <taxon>Prosthecobacter</taxon>
    </lineage>
</organism>
<dbReference type="Proteomes" id="UP000190774">
    <property type="component" value="Unassembled WGS sequence"/>
</dbReference>
<dbReference type="EMBL" id="FUYE01000024">
    <property type="protein sequence ID" value="SKB07701.1"/>
    <property type="molecule type" value="Genomic_DNA"/>
</dbReference>
<protein>
    <submittedName>
        <fullName evidence="1">Uncharacterized protein</fullName>
    </submittedName>
</protein>
<dbReference type="STRING" id="48467.SAMN02745166_04763"/>
<reference evidence="2" key="1">
    <citation type="submission" date="2017-02" db="EMBL/GenBank/DDBJ databases">
        <authorList>
            <person name="Varghese N."/>
            <person name="Submissions S."/>
        </authorList>
    </citation>
    <scope>NUCLEOTIDE SEQUENCE [LARGE SCALE GENOMIC DNA]</scope>
    <source>
        <strain evidence="2">ATCC 700200</strain>
    </source>
</reference>
<evidence type="ECO:0000313" key="2">
    <source>
        <dbReference type="Proteomes" id="UP000190774"/>
    </source>
</evidence>
<evidence type="ECO:0000313" key="1">
    <source>
        <dbReference type="EMBL" id="SKB07701.1"/>
    </source>
</evidence>
<proteinExistence type="predicted"/>
<sequence>MARPSNSFDSVSMTIAVTPQIKMYLEDLTLDGTYGSSPAEAARLLISQAIESKIKDGLLTRRKFMIQDGDVVALPLPA</sequence>
<dbReference type="OrthoDB" id="196148at2"/>
<accession>A0A1T4Z2B9</accession>